<gene>
    <name evidence="1" type="ORF">QBC37DRAFT_55599</name>
</gene>
<evidence type="ECO:0000313" key="2">
    <source>
        <dbReference type="Proteomes" id="UP001301769"/>
    </source>
</evidence>
<accession>A0AAN7B5X1</accession>
<dbReference type="Proteomes" id="UP001301769">
    <property type="component" value="Unassembled WGS sequence"/>
</dbReference>
<dbReference type="AlphaFoldDB" id="A0AAN7B5X1"/>
<reference evidence="1" key="1">
    <citation type="journal article" date="2023" name="Mol. Phylogenet. Evol.">
        <title>Genome-scale phylogeny and comparative genomics of the fungal order Sordariales.</title>
        <authorList>
            <person name="Hensen N."/>
            <person name="Bonometti L."/>
            <person name="Westerberg I."/>
            <person name="Brannstrom I.O."/>
            <person name="Guillou S."/>
            <person name="Cros-Aarteil S."/>
            <person name="Calhoun S."/>
            <person name="Haridas S."/>
            <person name="Kuo A."/>
            <person name="Mondo S."/>
            <person name="Pangilinan J."/>
            <person name="Riley R."/>
            <person name="LaButti K."/>
            <person name="Andreopoulos B."/>
            <person name="Lipzen A."/>
            <person name="Chen C."/>
            <person name="Yan M."/>
            <person name="Daum C."/>
            <person name="Ng V."/>
            <person name="Clum A."/>
            <person name="Steindorff A."/>
            <person name="Ohm R.A."/>
            <person name="Martin F."/>
            <person name="Silar P."/>
            <person name="Natvig D.O."/>
            <person name="Lalanne C."/>
            <person name="Gautier V."/>
            <person name="Ament-Velasquez S.L."/>
            <person name="Kruys A."/>
            <person name="Hutchinson M.I."/>
            <person name="Powell A.J."/>
            <person name="Barry K."/>
            <person name="Miller A.N."/>
            <person name="Grigoriev I.V."/>
            <person name="Debuchy R."/>
            <person name="Gladieux P."/>
            <person name="Hiltunen Thoren M."/>
            <person name="Johannesson H."/>
        </authorList>
    </citation>
    <scope>NUCLEOTIDE SEQUENCE</scope>
    <source>
        <strain evidence="1">PSN293</strain>
    </source>
</reference>
<keyword evidence="2" id="KW-1185">Reference proteome</keyword>
<comment type="caution">
    <text evidence="1">The sequence shown here is derived from an EMBL/GenBank/DDBJ whole genome shotgun (WGS) entry which is preliminary data.</text>
</comment>
<sequence length="591" mass="66166">MAGAAVIINKRKLRYTGEAAAAFKTSKVDDNLASHDQCPDHDVNASNGLCEHSTLGRVWDLDASETRPPQPAPARHIGSYALTTNLAPWVKNALESYKPTDQVLELVKPFAAAFHATLDKERKSSLGLHDLNAIELTYQCTLEVCAAVLLAADAADDPVEMELDLHASRAGGDDHFVPWGKLLTNLDCDPPIIVQFPFYLLLCQSFTFEPNWHREDYVYSALTGVDWTKGQNNFNQRVAAFEALARASLPNLDDKISGQDRSFWRCALAYLRAMNDTENSRAFKSPRIAAIKHNIHPDLIILARAFDTIGSAYMSRDGAAWLDDEGMDSLIGSAVPNDVMDLHTDIFTGETRNLLRLLYPPGKSIEEALGINSTILSSMLCEIFRGHHRAWKHNREDGRISSTSPPYSFSRARHRRIFETMEKYINKYPKFWEWTWELYRMARSQVTEAGIAEPLICGLKRAAVQGKLPDSPPNHFFHLWYDMVEDGTAQLAKKSPLGVTDDLAHIVRETHSLWHQQLLDESKEPGWGREFDIKSDKLLGEAGEILAARDGISDDAYKFTVAYGRLSMSLPYIAYHTVDAIIMAFGAISRG</sequence>
<protein>
    <submittedName>
        <fullName evidence="1">Uncharacterized protein</fullName>
    </submittedName>
</protein>
<proteinExistence type="predicted"/>
<reference evidence="1" key="2">
    <citation type="submission" date="2023-05" db="EMBL/GenBank/DDBJ databases">
        <authorList>
            <consortium name="Lawrence Berkeley National Laboratory"/>
            <person name="Steindorff A."/>
            <person name="Hensen N."/>
            <person name="Bonometti L."/>
            <person name="Westerberg I."/>
            <person name="Brannstrom I.O."/>
            <person name="Guillou S."/>
            <person name="Cros-Aarteil S."/>
            <person name="Calhoun S."/>
            <person name="Haridas S."/>
            <person name="Kuo A."/>
            <person name="Mondo S."/>
            <person name="Pangilinan J."/>
            <person name="Riley R."/>
            <person name="Labutti K."/>
            <person name="Andreopoulos B."/>
            <person name="Lipzen A."/>
            <person name="Chen C."/>
            <person name="Yanf M."/>
            <person name="Daum C."/>
            <person name="Ng V."/>
            <person name="Clum A."/>
            <person name="Ohm R."/>
            <person name="Martin F."/>
            <person name="Silar P."/>
            <person name="Natvig D."/>
            <person name="Lalanne C."/>
            <person name="Gautier V."/>
            <person name="Ament-Velasquez S.L."/>
            <person name="Kruys A."/>
            <person name="Hutchinson M.I."/>
            <person name="Powell A.J."/>
            <person name="Barry K."/>
            <person name="Miller A.N."/>
            <person name="Grigoriev I.V."/>
            <person name="Debuchy R."/>
            <person name="Gladieux P."/>
            <person name="Thoren M.H."/>
            <person name="Johannesson H."/>
        </authorList>
    </citation>
    <scope>NUCLEOTIDE SEQUENCE</scope>
    <source>
        <strain evidence="1">PSN293</strain>
    </source>
</reference>
<evidence type="ECO:0000313" key="1">
    <source>
        <dbReference type="EMBL" id="KAK4209290.1"/>
    </source>
</evidence>
<dbReference type="EMBL" id="MU858210">
    <property type="protein sequence ID" value="KAK4209290.1"/>
    <property type="molecule type" value="Genomic_DNA"/>
</dbReference>
<name>A0AAN7B5X1_9PEZI</name>
<organism evidence="1 2">
    <name type="scientific">Rhypophila decipiens</name>
    <dbReference type="NCBI Taxonomy" id="261697"/>
    <lineage>
        <taxon>Eukaryota</taxon>
        <taxon>Fungi</taxon>
        <taxon>Dikarya</taxon>
        <taxon>Ascomycota</taxon>
        <taxon>Pezizomycotina</taxon>
        <taxon>Sordariomycetes</taxon>
        <taxon>Sordariomycetidae</taxon>
        <taxon>Sordariales</taxon>
        <taxon>Naviculisporaceae</taxon>
        <taxon>Rhypophila</taxon>
    </lineage>
</organism>